<evidence type="ECO:0000256" key="6">
    <source>
        <dbReference type="ARBA" id="ARBA00023306"/>
    </source>
</evidence>
<dbReference type="EMBL" id="UINC01012160">
    <property type="protein sequence ID" value="SVA53252.1"/>
    <property type="molecule type" value="Genomic_DNA"/>
</dbReference>
<sequence>MFFIFYVADKSNTINKIFANNIEKFSKNYGYSLTKVNINKLINIKPEEIEKYFTKYYGNSIFLIPIKEISKNLHQNKWIKDFTIKNDYKNTINVNIVESIPIGIYFNGEDNLLFDKNGEVIDFVNSNYNLYSHLIIFEGNNSLFNANIFLNSLPLLFRNEIKKAIFINNRRWDVKLRNGINIKLSENNILDSFNNYDKFYKNVSNQELTEIEMIDLRIPKQIILKFKAIK</sequence>
<evidence type="ECO:0000259" key="8">
    <source>
        <dbReference type="Pfam" id="PF08478"/>
    </source>
</evidence>
<evidence type="ECO:0000256" key="4">
    <source>
        <dbReference type="ARBA" id="ARBA00022692"/>
    </source>
</evidence>
<keyword evidence="3" id="KW-0132">Cell division</keyword>
<evidence type="ECO:0000313" key="9">
    <source>
        <dbReference type="EMBL" id="SVA53252.1"/>
    </source>
</evidence>
<dbReference type="InterPro" id="IPR045335">
    <property type="entry name" value="FtsQ_C_sf"/>
</dbReference>
<reference evidence="9" key="1">
    <citation type="submission" date="2018-05" db="EMBL/GenBank/DDBJ databases">
        <authorList>
            <person name="Lanie J.A."/>
            <person name="Ng W.-L."/>
            <person name="Kazmierczak K.M."/>
            <person name="Andrzejewski T.M."/>
            <person name="Davidsen T.M."/>
            <person name="Wayne K.J."/>
            <person name="Tettelin H."/>
            <person name="Glass J.I."/>
            <person name="Rusch D."/>
            <person name="Podicherti R."/>
            <person name="Tsui H.-C.T."/>
            <person name="Winkler M.E."/>
        </authorList>
    </citation>
    <scope>NUCLEOTIDE SEQUENCE</scope>
</reference>
<evidence type="ECO:0000256" key="5">
    <source>
        <dbReference type="ARBA" id="ARBA00022989"/>
    </source>
</evidence>
<evidence type="ECO:0000256" key="2">
    <source>
        <dbReference type="ARBA" id="ARBA00022519"/>
    </source>
</evidence>
<dbReference type="InterPro" id="IPR026579">
    <property type="entry name" value="FtsQ"/>
</dbReference>
<dbReference type="Gene3D" id="3.10.20.310">
    <property type="entry name" value="membrane protein fhac"/>
    <property type="match status" value="1"/>
</dbReference>
<keyword evidence="6" id="KW-0131">Cell cycle</keyword>
<dbReference type="Pfam" id="PF08478">
    <property type="entry name" value="POTRA_1"/>
    <property type="match status" value="1"/>
</dbReference>
<evidence type="ECO:0000256" key="1">
    <source>
        <dbReference type="ARBA" id="ARBA00022475"/>
    </source>
</evidence>
<keyword evidence="2" id="KW-0997">Cell inner membrane</keyword>
<keyword evidence="5" id="KW-0472">Membrane</keyword>
<evidence type="ECO:0000259" key="7">
    <source>
        <dbReference type="Pfam" id="PF03799"/>
    </source>
</evidence>
<dbReference type="PANTHER" id="PTHR35851:SF1">
    <property type="entry name" value="CELL DIVISION PROTEIN FTSQ"/>
    <property type="match status" value="1"/>
</dbReference>
<protein>
    <submittedName>
        <fullName evidence="9">Uncharacterized protein</fullName>
    </submittedName>
</protein>
<dbReference type="Gene3D" id="3.40.50.11690">
    <property type="entry name" value="Cell division protein FtsQ/DivIB"/>
    <property type="match status" value="1"/>
</dbReference>
<dbReference type="InterPro" id="IPR013685">
    <property type="entry name" value="POTRA_FtsQ_type"/>
</dbReference>
<name>A0A381WLE1_9ZZZZ</name>
<dbReference type="InterPro" id="IPR005548">
    <property type="entry name" value="Cell_div_FtsQ/DivIB_C"/>
</dbReference>
<organism evidence="9">
    <name type="scientific">marine metagenome</name>
    <dbReference type="NCBI Taxonomy" id="408172"/>
    <lineage>
        <taxon>unclassified sequences</taxon>
        <taxon>metagenomes</taxon>
        <taxon>ecological metagenomes</taxon>
    </lineage>
</organism>
<dbReference type="GO" id="GO:0090529">
    <property type="term" value="P:cell septum assembly"/>
    <property type="evidence" value="ECO:0007669"/>
    <property type="project" value="InterPro"/>
</dbReference>
<keyword evidence="4" id="KW-0812">Transmembrane</keyword>
<feature type="domain" description="POTRA" evidence="8">
    <location>
        <begin position="33"/>
        <end position="98"/>
    </location>
</feature>
<evidence type="ECO:0000256" key="3">
    <source>
        <dbReference type="ARBA" id="ARBA00022618"/>
    </source>
</evidence>
<proteinExistence type="predicted"/>
<dbReference type="PANTHER" id="PTHR35851">
    <property type="entry name" value="CELL DIVISION PROTEIN FTSQ"/>
    <property type="match status" value="1"/>
</dbReference>
<dbReference type="AlphaFoldDB" id="A0A381WLE1"/>
<gene>
    <name evidence="9" type="ORF">METZ01_LOCUS106106</name>
</gene>
<feature type="domain" description="Cell division protein FtsQ/DivIB C-terminal" evidence="7">
    <location>
        <begin position="109"/>
        <end position="217"/>
    </location>
</feature>
<dbReference type="Pfam" id="PF03799">
    <property type="entry name" value="FtsQ_DivIB_C"/>
    <property type="match status" value="1"/>
</dbReference>
<keyword evidence="1" id="KW-1003">Cell membrane</keyword>
<keyword evidence="5" id="KW-1133">Transmembrane helix</keyword>
<accession>A0A381WLE1</accession>